<evidence type="ECO:0000313" key="4">
    <source>
        <dbReference type="EMBL" id="PIU72872.1"/>
    </source>
</evidence>
<name>A0A2M7AQY5_9BACT</name>
<dbReference type="InterPro" id="IPR029039">
    <property type="entry name" value="Flavoprotein-like_sf"/>
</dbReference>
<dbReference type="Pfam" id="PF03358">
    <property type="entry name" value="FMN_red"/>
    <property type="match status" value="1"/>
</dbReference>
<dbReference type="InterPro" id="IPR051796">
    <property type="entry name" value="ISF_SsuE-like"/>
</dbReference>
<sequence>MKVLSICGSPRRGNSETILLEMQKMFREKGIENEIVLLREKNIERCHGCVEFCNHNPGCRLQDDMKGIIDQMVKADAFVFICPNYFQMPPGLFKDFIDRSNIIFNCNLDPNIKNKKSVVICVGADKPHETDVCTNNIANLYCRYVSTVVATKSFQTKSELKGNLNDVFENSLNPDIKKDIRNLVDLLIG</sequence>
<reference evidence="5" key="1">
    <citation type="submission" date="2017-09" db="EMBL/GenBank/DDBJ databases">
        <title>Depth-based differentiation of microbial function through sediment-hosted aquifers and enrichment of novel symbionts in the deep terrestrial subsurface.</title>
        <authorList>
            <person name="Probst A.J."/>
            <person name="Ladd B."/>
            <person name="Jarett J.K."/>
            <person name="Geller-Mcgrath D.E."/>
            <person name="Sieber C.M.K."/>
            <person name="Emerson J.B."/>
            <person name="Anantharaman K."/>
            <person name="Thomas B.C."/>
            <person name="Malmstrom R."/>
            <person name="Stieglmeier M."/>
            <person name="Klingl A."/>
            <person name="Woyke T."/>
            <person name="Ryan C.M."/>
            <person name="Banfield J.F."/>
        </authorList>
    </citation>
    <scope>NUCLEOTIDE SEQUENCE [LARGE SCALE GENOMIC DNA]</scope>
</reference>
<accession>A0A2M7AQY5</accession>
<evidence type="ECO:0000256" key="2">
    <source>
        <dbReference type="ARBA" id="ARBA00022643"/>
    </source>
</evidence>
<dbReference type="PANTHER" id="PTHR43278:SF2">
    <property type="entry name" value="IRON-SULFUR FLAVOPROTEIN"/>
    <property type="match status" value="1"/>
</dbReference>
<keyword evidence="2" id="KW-0288">FMN</keyword>
<feature type="domain" description="NADPH-dependent FMN reductase-like" evidence="3">
    <location>
        <begin position="1"/>
        <end position="128"/>
    </location>
</feature>
<dbReference type="PANTHER" id="PTHR43278">
    <property type="entry name" value="NAD(P)H-DEPENDENT FMN-CONTAINING OXIDOREDUCTASE YWQN-RELATED"/>
    <property type="match status" value="1"/>
</dbReference>
<keyword evidence="1" id="KW-0285">Flavoprotein</keyword>
<dbReference type="Gene3D" id="3.40.50.360">
    <property type="match status" value="1"/>
</dbReference>
<proteinExistence type="predicted"/>
<dbReference type="EMBL" id="PEWA01000065">
    <property type="protein sequence ID" value="PIU72872.1"/>
    <property type="molecule type" value="Genomic_DNA"/>
</dbReference>
<evidence type="ECO:0000259" key="3">
    <source>
        <dbReference type="Pfam" id="PF03358"/>
    </source>
</evidence>
<dbReference type="Proteomes" id="UP000231407">
    <property type="component" value="Unassembled WGS sequence"/>
</dbReference>
<protein>
    <recommendedName>
        <fullName evidence="3">NADPH-dependent FMN reductase-like domain-containing protein</fullName>
    </recommendedName>
</protein>
<dbReference type="SUPFAM" id="SSF52218">
    <property type="entry name" value="Flavoproteins"/>
    <property type="match status" value="1"/>
</dbReference>
<comment type="caution">
    <text evidence="4">The sequence shown here is derived from an EMBL/GenBank/DDBJ whole genome shotgun (WGS) entry which is preliminary data.</text>
</comment>
<dbReference type="GO" id="GO:0016491">
    <property type="term" value="F:oxidoreductase activity"/>
    <property type="evidence" value="ECO:0007669"/>
    <property type="project" value="InterPro"/>
</dbReference>
<dbReference type="AlphaFoldDB" id="A0A2M7AQY5"/>
<gene>
    <name evidence="4" type="ORF">COS78_04515</name>
</gene>
<evidence type="ECO:0000313" key="5">
    <source>
        <dbReference type="Proteomes" id="UP000231407"/>
    </source>
</evidence>
<dbReference type="InterPro" id="IPR005025">
    <property type="entry name" value="FMN_Rdtase-like_dom"/>
</dbReference>
<evidence type="ECO:0000256" key="1">
    <source>
        <dbReference type="ARBA" id="ARBA00022630"/>
    </source>
</evidence>
<organism evidence="4 5">
    <name type="scientific">Candidatus Shapirobacteria bacterium CG06_land_8_20_14_3_00_40_12</name>
    <dbReference type="NCBI Taxonomy" id="1974881"/>
    <lineage>
        <taxon>Bacteria</taxon>
        <taxon>Candidatus Shapironibacteriota</taxon>
    </lineage>
</organism>